<evidence type="ECO:0000313" key="1">
    <source>
        <dbReference type="EMBL" id="KEH22660.1"/>
    </source>
</evidence>
<protein>
    <submittedName>
        <fullName evidence="1 2">Uncharacterized protein</fullName>
    </submittedName>
</protein>
<dbReference type="AlphaFoldDB" id="A0A072U9Y1"/>
<proteinExistence type="predicted"/>
<reference evidence="1 3" key="1">
    <citation type="journal article" date="2011" name="Nature">
        <title>The Medicago genome provides insight into the evolution of rhizobial symbioses.</title>
        <authorList>
            <person name="Young N.D."/>
            <person name="Debelle F."/>
            <person name="Oldroyd G.E."/>
            <person name="Geurts R."/>
            <person name="Cannon S.B."/>
            <person name="Udvardi M.K."/>
            <person name="Benedito V.A."/>
            <person name="Mayer K.F."/>
            <person name="Gouzy J."/>
            <person name="Schoof H."/>
            <person name="Van de Peer Y."/>
            <person name="Proost S."/>
            <person name="Cook D.R."/>
            <person name="Meyers B.C."/>
            <person name="Spannagl M."/>
            <person name="Cheung F."/>
            <person name="De Mita S."/>
            <person name="Krishnakumar V."/>
            <person name="Gundlach H."/>
            <person name="Zhou S."/>
            <person name="Mudge J."/>
            <person name="Bharti A.K."/>
            <person name="Murray J.D."/>
            <person name="Naoumkina M.A."/>
            <person name="Rosen B."/>
            <person name="Silverstein K.A."/>
            <person name="Tang H."/>
            <person name="Rombauts S."/>
            <person name="Zhao P.X."/>
            <person name="Zhou P."/>
            <person name="Barbe V."/>
            <person name="Bardou P."/>
            <person name="Bechner M."/>
            <person name="Bellec A."/>
            <person name="Berger A."/>
            <person name="Berges H."/>
            <person name="Bidwell S."/>
            <person name="Bisseling T."/>
            <person name="Choisne N."/>
            <person name="Couloux A."/>
            <person name="Denny R."/>
            <person name="Deshpande S."/>
            <person name="Dai X."/>
            <person name="Doyle J.J."/>
            <person name="Dudez A.M."/>
            <person name="Farmer A.D."/>
            <person name="Fouteau S."/>
            <person name="Franken C."/>
            <person name="Gibelin C."/>
            <person name="Gish J."/>
            <person name="Goldstein S."/>
            <person name="Gonzalez A.J."/>
            <person name="Green P.J."/>
            <person name="Hallab A."/>
            <person name="Hartog M."/>
            <person name="Hua A."/>
            <person name="Humphray S.J."/>
            <person name="Jeong D.H."/>
            <person name="Jing Y."/>
            <person name="Jocker A."/>
            <person name="Kenton S.M."/>
            <person name="Kim D.J."/>
            <person name="Klee K."/>
            <person name="Lai H."/>
            <person name="Lang C."/>
            <person name="Lin S."/>
            <person name="Macmil S.L."/>
            <person name="Magdelenat G."/>
            <person name="Matthews L."/>
            <person name="McCorrison J."/>
            <person name="Monaghan E.L."/>
            <person name="Mun J.H."/>
            <person name="Najar F.Z."/>
            <person name="Nicholson C."/>
            <person name="Noirot C."/>
            <person name="O'Bleness M."/>
            <person name="Paule C.R."/>
            <person name="Poulain J."/>
            <person name="Prion F."/>
            <person name="Qin B."/>
            <person name="Qu C."/>
            <person name="Retzel E.F."/>
            <person name="Riddle C."/>
            <person name="Sallet E."/>
            <person name="Samain S."/>
            <person name="Samson N."/>
            <person name="Sanders I."/>
            <person name="Saurat O."/>
            <person name="Scarpelli C."/>
            <person name="Schiex T."/>
            <person name="Segurens B."/>
            <person name="Severin A.J."/>
            <person name="Sherrier D.J."/>
            <person name="Shi R."/>
            <person name="Sims S."/>
            <person name="Singer S.R."/>
            <person name="Sinharoy S."/>
            <person name="Sterck L."/>
            <person name="Viollet A."/>
            <person name="Wang B.B."/>
            <person name="Wang K."/>
            <person name="Wang M."/>
            <person name="Wang X."/>
            <person name="Warfsmann J."/>
            <person name="Weissenbach J."/>
            <person name="White D.D."/>
            <person name="White J.D."/>
            <person name="Wiley G.B."/>
            <person name="Wincker P."/>
            <person name="Xing Y."/>
            <person name="Yang L."/>
            <person name="Yao Z."/>
            <person name="Ying F."/>
            <person name="Zhai J."/>
            <person name="Zhou L."/>
            <person name="Zuber A."/>
            <person name="Denarie J."/>
            <person name="Dixon R.A."/>
            <person name="May G.D."/>
            <person name="Schwartz D.C."/>
            <person name="Rogers J."/>
            <person name="Quetier F."/>
            <person name="Town C.D."/>
            <person name="Roe B.A."/>
        </authorList>
    </citation>
    <scope>NUCLEOTIDE SEQUENCE [LARGE SCALE GENOMIC DNA]</scope>
    <source>
        <strain evidence="1">A17</strain>
        <strain evidence="2 3">cv. Jemalong A17</strain>
    </source>
</reference>
<evidence type="ECO:0000313" key="3">
    <source>
        <dbReference type="Proteomes" id="UP000002051"/>
    </source>
</evidence>
<dbReference type="Proteomes" id="UP000002051">
    <property type="component" value="Unassembled WGS sequence"/>
</dbReference>
<accession>A0A072U9Y1</accession>
<organism evidence="1 3">
    <name type="scientific">Medicago truncatula</name>
    <name type="common">Barrel medic</name>
    <name type="synonym">Medicago tribuloides</name>
    <dbReference type="NCBI Taxonomy" id="3880"/>
    <lineage>
        <taxon>Eukaryota</taxon>
        <taxon>Viridiplantae</taxon>
        <taxon>Streptophyta</taxon>
        <taxon>Embryophyta</taxon>
        <taxon>Tracheophyta</taxon>
        <taxon>Spermatophyta</taxon>
        <taxon>Magnoliopsida</taxon>
        <taxon>eudicotyledons</taxon>
        <taxon>Gunneridae</taxon>
        <taxon>Pentapetalae</taxon>
        <taxon>rosids</taxon>
        <taxon>fabids</taxon>
        <taxon>Fabales</taxon>
        <taxon>Fabaceae</taxon>
        <taxon>Papilionoideae</taxon>
        <taxon>50 kb inversion clade</taxon>
        <taxon>NPAAA clade</taxon>
        <taxon>Hologalegina</taxon>
        <taxon>IRL clade</taxon>
        <taxon>Trifolieae</taxon>
        <taxon>Medicago</taxon>
    </lineage>
</organism>
<gene>
    <name evidence="1" type="ordered locus">MTR_7g056350</name>
</gene>
<reference evidence="2" key="3">
    <citation type="submission" date="2015-04" db="UniProtKB">
        <authorList>
            <consortium name="EnsemblPlants"/>
        </authorList>
    </citation>
    <scope>IDENTIFICATION</scope>
    <source>
        <strain evidence="2">cv. Jemalong A17</strain>
    </source>
</reference>
<dbReference type="EMBL" id="CM001223">
    <property type="protein sequence ID" value="KEH22660.1"/>
    <property type="molecule type" value="Genomic_DNA"/>
</dbReference>
<dbReference type="HOGENOM" id="CLU_1290701_0_0_1"/>
<sequence>MRPPQSPGVSSFCGRSPASSWSRFRCLLTPFGSQFITELMWPPVESHCSSHRDMTSNHHKENSNCICVMSQVHTLYSFYGTDHANFWSTELSRKSCNSRSLTSNTTTTNTINQMIGDVTYAKLYLTNGTGSKFSGFCRVSLADQIWHTNLGFFSAAALTFVFPWPCVADRSEPVPVQQQVTAPKKSFAEALGGKSITADHQRGCPLYQDHADCL</sequence>
<name>A0A072U9Y1_MEDTR</name>
<dbReference type="EnsemblPlants" id="KEH22660">
    <property type="protein sequence ID" value="KEH22660"/>
    <property type="gene ID" value="MTR_7g056350"/>
</dbReference>
<evidence type="ECO:0000313" key="2">
    <source>
        <dbReference type="EnsemblPlants" id="KEH22660"/>
    </source>
</evidence>
<reference evidence="1 3" key="2">
    <citation type="journal article" date="2014" name="BMC Genomics">
        <title>An improved genome release (version Mt4.0) for the model legume Medicago truncatula.</title>
        <authorList>
            <person name="Tang H."/>
            <person name="Krishnakumar V."/>
            <person name="Bidwell S."/>
            <person name="Rosen B."/>
            <person name="Chan A."/>
            <person name="Zhou S."/>
            <person name="Gentzbittel L."/>
            <person name="Childs K.L."/>
            <person name="Yandell M."/>
            <person name="Gundlach H."/>
            <person name="Mayer K.F."/>
            <person name="Schwartz D.C."/>
            <person name="Town C.D."/>
        </authorList>
    </citation>
    <scope>GENOME REANNOTATION</scope>
    <source>
        <strain evidence="1">A17</strain>
        <strain evidence="2 3">cv. Jemalong A17</strain>
    </source>
</reference>
<keyword evidence="3" id="KW-1185">Reference proteome</keyword>